<dbReference type="Gene3D" id="3.40.50.2300">
    <property type="match status" value="1"/>
</dbReference>
<dbReference type="PANTHER" id="PTHR44591">
    <property type="entry name" value="STRESS RESPONSE REGULATOR PROTEIN 1"/>
    <property type="match status" value="1"/>
</dbReference>
<dbReference type="Proteomes" id="UP000185622">
    <property type="component" value="Chromosome"/>
</dbReference>
<sequence>MTRSILVVDDSLSVRQMIATTLKSAGYDVATAVDGQDALDISRTRSFDAIITDQNMPRLDGLGFCQAFRARPANLGVPIVFLSTETAAAIKDKARAAGAIGWMVKPFDQQKLLSVIGKVVGT</sequence>
<dbReference type="EMBL" id="CP019437">
    <property type="protein sequence ID" value="AQS48440.1"/>
    <property type="molecule type" value="Genomic_DNA"/>
</dbReference>
<feature type="domain" description="Response regulatory" evidence="3">
    <location>
        <begin position="4"/>
        <end position="120"/>
    </location>
</feature>
<proteinExistence type="predicted"/>
<dbReference type="PANTHER" id="PTHR44591:SF25">
    <property type="entry name" value="CHEMOTAXIS TWO-COMPONENT RESPONSE REGULATOR"/>
    <property type="match status" value="1"/>
</dbReference>
<protein>
    <submittedName>
        <fullName evidence="4">Two-component system response regulator</fullName>
    </submittedName>
</protein>
<dbReference type="InterPro" id="IPR050595">
    <property type="entry name" value="Bact_response_regulator"/>
</dbReference>
<dbReference type="SUPFAM" id="SSF52172">
    <property type="entry name" value="CheY-like"/>
    <property type="match status" value="1"/>
</dbReference>
<reference evidence="4 5" key="1">
    <citation type="submission" date="2017-01" db="EMBL/GenBank/DDBJ databases">
        <title>The complete genome sequence of a sulfur-oxidizing marine bacterium Thioclava sp. 25B10_4T.</title>
        <authorList>
            <person name="Liu Y."/>
            <person name="Lai Q."/>
            <person name="Shao Z."/>
        </authorList>
    </citation>
    <scope>NUCLEOTIDE SEQUENCE [LARGE SCALE GENOMIC DNA]</scope>
    <source>
        <strain evidence="4 5">25B10_4</strain>
    </source>
</reference>
<organism evidence="4 5">
    <name type="scientific">Thioclava nitratireducens</name>
    <dbReference type="NCBI Taxonomy" id="1915078"/>
    <lineage>
        <taxon>Bacteria</taxon>
        <taxon>Pseudomonadati</taxon>
        <taxon>Pseudomonadota</taxon>
        <taxon>Alphaproteobacteria</taxon>
        <taxon>Rhodobacterales</taxon>
        <taxon>Paracoccaceae</taxon>
        <taxon>Thioclava</taxon>
    </lineage>
</organism>
<gene>
    <name evidence="4" type="ORF">BMG03_12015</name>
</gene>
<evidence type="ECO:0000256" key="2">
    <source>
        <dbReference type="PROSITE-ProRule" id="PRU00169"/>
    </source>
</evidence>
<evidence type="ECO:0000313" key="5">
    <source>
        <dbReference type="Proteomes" id="UP000185622"/>
    </source>
</evidence>
<evidence type="ECO:0000259" key="3">
    <source>
        <dbReference type="PROSITE" id="PS50110"/>
    </source>
</evidence>
<name>A0ABM6II53_9RHOB</name>
<keyword evidence="1 2" id="KW-0597">Phosphoprotein</keyword>
<keyword evidence="5" id="KW-1185">Reference proteome</keyword>
<dbReference type="SMART" id="SM00448">
    <property type="entry name" value="REC"/>
    <property type="match status" value="1"/>
</dbReference>
<evidence type="ECO:0000313" key="4">
    <source>
        <dbReference type="EMBL" id="AQS48440.1"/>
    </source>
</evidence>
<dbReference type="PROSITE" id="PS50110">
    <property type="entry name" value="RESPONSE_REGULATORY"/>
    <property type="match status" value="1"/>
</dbReference>
<dbReference type="InterPro" id="IPR011006">
    <property type="entry name" value="CheY-like_superfamily"/>
</dbReference>
<dbReference type="InterPro" id="IPR001789">
    <property type="entry name" value="Sig_transdc_resp-reg_receiver"/>
</dbReference>
<feature type="modified residue" description="4-aspartylphosphate" evidence="2">
    <location>
        <position position="53"/>
    </location>
</feature>
<evidence type="ECO:0000256" key="1">
    <source>
        <dbReference type="ARBA" id="ARBA00022553"/>
    </source>
</evidence>
<dbReference type="Pfam" id="PF00072">
    <property type="entry name" value="Response_reg"/>
    <property type="match status" value="1"/>
</dbReference>
<accession>A0ABM6II53</accession>
<dbReference type="RefSeq" id="WP_075775004.1">
    <property type="nucleotide sequence ID" value="NZ_CP019437.1"/>
</dbReference>